<comment type="catalytic activity">
    <reaction evidence="8">
        <text>L-seryl-[protein] + ATP = O-phospho-L-seryl-[protein] + ADP + H(+)</text>
        <dbReference type="Rhea" id="RHEA:17989"/>
        <dbReference type="Rhea" id="RHEA-COMP:9863"/>
        <dbReference type="Rhea" id="RHEA-COMP:11604"/>
        <dbReference type="ChEBI" id="CHEBI:15378"/>
        <dbReference type="ChEBI" id="CHEBI:29999"/>
        <dbReference type="ChEBI" id="CHEBI:30616"/>
        <dbReference type="ChEBI" id="CHEBI:83421"/>
        <dbReference type="ChEBI" id="CHEBI:456216"/>
        <dbReference type="EC" id="2.7.11.1"/>
    </reaction>
</comment>
<feature type="region of interest" description="Disordered" evidence="11">
    <location>
        <begin position="1226"/>
        <end position="1266"/>
    </location>
</feature>
<dbReference type="GO" id="GO:0000786">
    <property type="term" value="C:nucleosome"/>
    <property type="evidence" value="ECO:0007669"/>
    <property type="project" value="InterPro"/>
</dbReference>
<gene>
    <name evidence="15" type="ORF">RDI58_009197</name>
</gene>
<dbReference type="PANTHER" id="PTHR44329">
    <property type="entry name" value="SERINE/THREONINE-PROTEIN KINASE TNNI3K-RELATED"/>
    <property type="match status" value="1"/>
</dbReference>
<feature type="compositionally biased region" description="Polar residues" evidence="11">
    <location>
        <begin position="993"/>
        <end position="1005"/>
    </location>
</feature>
<dbReference type="FunFam" id="3.30.200.20:FF:000060">
    <property type="entry name" value="Serine/threonine-protein kinase isoform 1"/>
    <property type="match status" value="1"/>
</dbReference>
<evidence type="ECO:0000256" key="1">
    <source>
        <dbReference type="ARBA" id="ARBA00010507"/>
    </source>
</evidence>
<feature type="region of interest" description="Disordered" evidence="11">
    <location>
        <begin position="543"/>
        <end position="579"/>
    </location>
</feature>
<dbReference type="InterPro" id="IPR017956">
    <property type="entry name" value="AT_hook_DNA-bd_motif"/>
</dbReference>
<dbReference type="InterPro" id="IPR036390">
    <property type="entry name" value="WH_DNA-bd_sf"/>
</dbReference>
<dbReference type="EMBL" id="JBANQN010000003">
    <property type="protein sequence ID" value="KAK6795742.1"/>
    <property type="molecule type" value="Genomic_DNA"/>
</dbReference>
<feature type="compositionally biased region" description="Basic and acidic residues" evidence="11">
    <location>
        <begin position="968"/>
        <end position="979"/>
    </location>
</feature>
<feature type="compositionally biased region" description="Low complexity" evidence="11">
    <location>
        <begin position="915"/>
        <end position="926"/>
    </location>
</feature>
<dbReference type="SMART" id="SM00384">
    <property type="entry name" value="AT_hook"/>
    <property type="match status" value="7"/>
</dbReference>
<evidence type="ECO:0000256" key="8">
    <source>
        <dbReference type="ARBA" id="ARBA00048679"/>
    </source>
</evidence>
<keyword evidence="2" id="KW-0723">Serine/threonine-protein kinase</keyword>
<proteinExistence type="inferred from homology"/>
<evidence type="ECO:0000256" key="6">
    <source>
        <dbReference type="ARBA" id="ARBA00022840"/>
    </source>
</evidence>
<dbReference type="GO" id="GO:0005524">
    <property type="term" value="F:ATP binding"/>
    <property type="evidence" value="ECO:0007669"/>
    <property type="project" value="UniProtKB-UniRule"/>
</dbReference>
<dbReference type="PRINTS" id="PR00929">
    <property type="entry name" value="ATHOOK"/>
</dbReference>
<dbReference type="Gene3D" id="1.10.10.10">
    <property type="entry name" value="Winged helix-like DNA-binding domain superfamily/Winged helix DNA-binding domain"/>
    <property type="match status" value="1"/>
</dbReference>
<dbReference type="InterPro" id="IPR001179">
    <property type="entry name" value="PPIase_FKBP_dom"/>
</dbReference>
<evidence type="ECO:0000256" key="10">
    <source>
        <dbReference type="PROSITE-ProRule" id="PRU10141"/>
    </source>
</evidence>
<keyword evidence="5" id="KW-0418">Kinase</keyword>
<sequence>MDPSMDLPMDIEQPTFNPPQLVNHDLPPPLQDPTLAPDFSSPQPDYAELITAAITALNEKEGSSRVAIAKYIDRVHSNLPPNHSALLTHHLKRLKNSGYLAMVKHSYLLAAPGSAPPPPEAAIDSNGSDVNPLTKRKPGRPPKSKPEAQPQAQYQDPFQGAQIQAQQQQQAQFQPQFQNQPQFVPQPQFQQFQADPLLQNQFHFQSQQQPQGFAAPHEAQNYTNLGAESVFVSLGLADGPVGVQNPVGSVPPPAGTPVPALEGSNTKRRAGRPRKDGSTVVKSLEPKSPEQSGTKSRPGRPAKTGTVNAAPGSAVASSKPRGRPKKGSTPGRRGRPRKNVAANVGANVANIPAGNPNIPVGGDPTAQTPTSKRRGRPAKSNNQGGPAAASVGVTDVPIAAAFDSEGFPNAVGGGVTNGATPLGKRRGRPPKSYSSPAVASTVKRARKLSGRPLGRPKKLEWSKADGVRGSYSRPNLFEIDIEVLTSNCSPVFSQLCTLDVLLCVRREQTPCVSVGERMEGKVGFGSYLTGKMKNFLKKFHISSQSEDSEGSKSSAKIKRLSDGLSSERHSNSKSDDNKPFSAISGWLNSVTNRQSSSTPSSSNVSRGNIRMEPSDSASSSGLEAALDAVRRDSESSNSRGPDIEEEYQIQLALELSAREDPEAVQIEAVKQISLGSCAPENTPAEIVAYRYWNYNALSFDDKILDGFYDLYGILTESDPSKMPSLIDLQRTLVADQITWEAILVNRAADSKLLKLEQKAIEMTVKVRSESIGFADKKLVQKLAMLVSEHMGGPVGDPDGMLIAWRSLSYSLKVTFGSMVLPLGSLTVGLARHRALLFKVLADSVGLPCRLVKGQEYTGSDEVAMNYVKLEDGREYIVDLMADPGTLIPSDTSGTQGDYEESILSISPSSKDVDSHTGSSSSGVACSSEDHSEYGIEERKSRFGEISAGNESPSTGNSEKKKGNNNSDDFTKLRTVKEQGPETSSRTGHARSPYSHTRSPSWTEGISSPAVRRMKAKDVSLYMIDAAKENPQLAQKLHDVLLESGVVAPPNLFTEVYSEQLDASPVEGKSRSEDMESQGRDEVEKIKSQVDLDCNNFLPPLAYHAMSKVNSRGPFDPHLDGGEVSGQHVSPHSEAAAKFTKNMPVAAAAAAAAAVVASSMVAAAAKTTYGSNADLPVAAAVTATAAAVVATTAAVAKQYENLETSAHLPNSPAFFLHLIDPKRVDKDADGAVPEKRGSGDQVHEALGVNYEGERVSDRSTGNDSVKSDVTLDDVADCEIPMEEITLGERIGLGSYGEVYRGEWHGTEVAVKKFLDQELAGESLEEFKSEVMIMRRLRHPNVVLFMGAVTRPPNLSIVTEFLHRGSLYRLIHRSNNQLDERRRLRMALDAARGMNYLHNCTPVIVHRDLKSPNLLVDKNWVVKVCDFGLSKIKHSTFLSSRSTAGTSCIPANLCTSFYISPFVEDSSMLLILKQFRLLEMFWLPSFSFKKAEWMAPEVLRNEPSDEKCDVYSFGVVLWELCTLQQPWGGMNPMQVVGAVGFQHRRLDIPDDMDPAIADIIRKCWQTDPKLRPSFAEIMAALKPLQKPITSSQVPKPLGNRGQEKVESLQVSATLSYAHFLSKNMTTLFGSTPSLSHPITRTNFSSSSQTPPSQPPNQNSQPQTPPPSQSLSATSAEPPSPVNVQQQKPSKSARLSTSADSTDWIASSLTRRFGLGAGLAWAGFLAFGVVSEQIKTRLEVSQQETNTRYYELKIGGGATPRPGDLVVIDVKGSIQGSGQVFVDTFGGDGKKKRPLALVMGSRPYSKGICEGIETVLKSMKAGGKRRVIIPPNLGFGEGGADLGTGLQIPPSATLEYVIEVEKVSIAPA</sequence>
<keyword evidence="4 10" id="KW-0547">Nucleotide-binding</keyword>
<dbReference type="PROSITE" id="PS00107">
    <property type="entry name" value="PROTEIN_KINASE_ATP"/>
    <property type="match status" value="1"/>
</dbReference>
<comment type="similarity">
    <text evidence="1">Belongs to the protein kinase superfamily. TKL Ser/Thr protein kinase family. RAF subfamily.</text>
</comment>
<feature type="region of interest" description="Disordered" evidence="11">
    <location>
        <begin position="1"/>
        <end position="32"/>
    </location>
</feature>
<feature type="compositionally biased region" description="Polar residues" evidence="11">
    <location>
        <begin position="1629"/>
        <end position="1641"/>
    </location>
</feature>
<evidence type="ECO:0000313" key="16">
    <source>
        <dbReference type="Proteomes" id="UP001371456"/>
    </source>
</evidence>
<dbReference type="Gene3D" id="3.10.50.40">
    <property type="match status" value="1"/>
</dbReference>
<dbReference type="SMART" id="SM00220">
    <property type="entry name" value="S_TKc"/>
    <property type="match status" value="1"/>
</dbReference>
<feature type="compositionally biased region" description="Low complexity" evidence="11">
    <location>
        <begin position="339"/>
        <end position="362"/>
    </location>
</feature>
<dbReference type="InterPro" id="IPR046357">
    <property type="entry name" value="PPIase_dom_sf"/>
</dbReference>
<dbReference type="SUPFAM" id="SSF46785">
    <property type="entry name" value="Winged helix' DNA-binding domain"/>
    <property type="match status" value="1"/>
</dbReference>
<feature type="region of interest" description="Disordered" evidence="11">
    <location>
        <begin position="906"/>
        <end position="1008"/>
    </location>
</feature>
<feature type="region of interest" description="Disordered" evidence="11">
    <location>
        <begin position="114"/>
        <end position="175"/>
    </location>
</feature>
<dbReference type="Pfam" id="PF00538">
    <property type="entry name" value="Linker_histone"/>
    <property type="match status" value="1"/>
</dbReference>
<evidence type="ECO:0000259" key="14">
    <source>
        <dbReference type="PROSITE" id="PS51504"/>
    </source>
</evidence>
<feature type="domain" description="Protein kinase" evidence="12">
    <location>
        <begin position="1283"/>
        <end position="1583"/>
    </location>
</feature>
<dbReference type="InterPro" id="IPR036388">
    <property type="entry name" value="WH-like_DNA-bd_sf"/>
</dbReference>
<keyword evidence="9" id="KW-0697">Rotamase</keyword>
<dbReference type="GO" id="GO:0003755">
    <property type="term" value="F:peptidyl-prolyl cis-trans isomerase activity"/>
    <property type="evidence" value="ECO:0007669"/>
    <property type="project" value="UniProtKB-KW"/>
</dbReference>
<dbReference type="InterPro" id="IPR008271">
    <property type="entry name" value="Ser/Thr_kinase_AS"/>
</dbReference>
<protein>
    <recommendedName>
        <fullName evidence="9">peptidylprolyl isomerase</fullName>
        <ecNumber evidence="9">5.2.1.8</ecNumber>
    </recommendedName>
</protein>
<keyword evidence="6 10" id="KW-0067">ATP-binding</keyword>
<evidence type="ECO:0000256" key="11">
    <source>
        <dbReference type="SAM" id="MobiDB-lite"/>
    </source>
</evidence>
<keyword evidence="16" id="KW-1185">Reference proteome</keyword>
<dbReference type="Pfam" id="PF07714">
    <property type="entry name" value="PK_Tyr_Ser-Thr"/>
    <property type="match status" value="2"/>
</dbReference>
<feature type="compositionally biased region" description="Basic residues" evidence="11">
    <location>
        <begin position="320"/>
        <end position="338"/>
    </location>
</feature>
<dbReference type="SUPFAM" id="SSF56112">
    <property type="entry name" value="Protein kinase-like (PK-like)"/>
    <property type="match status" value="1"/>
</dbReference>
<dbReference type="PROSITE" id="PS51504">
    <property type="entry name" value="H15"/>
    <property type="match status" value="1"/>
</dbReference>
<dbReference type="PROSITE" id="PS50059">
    <property type="entry name" value="FKBP_PPIASE"/>
    <property type="match status" value="1"/>
</dbReference>
<dbReference type="InterPro" id="IPR055164">
    <property type="entry name" value="EDR1/CTR1/ARMC3-like_pept-like"/>
</dbReference>
<dbReference type="PANTHER" id="PTHR44329:SF146">
    <property type="entry name" value="SERINE_THREONINE-PROTEIN KINASE SIS8-RELATED"/>
    <property type="match status" value="1"/>
</dbReference>
<feature type="compositionally biased region" description="Basic residues" evidence="11">
    <location>
        <begin position="134"/>
        <end position="143"/>
    </location>
</feature>
<keyword evidence="9" id="KW-0413">Isomerase</keyword>
<feature type="compositionally biased region" description="Polar residues" evidence="11">
    <location>
        <begin position="1668"/>
        <end position="1698"/>
    </location>
</feature>
<dbReference type="InterPro" id="IPR011009">
    <property type="entry name" value="Kinase-like_dom_sf"/>
</dbReference>
<dbReference type="GO" id="GO:0006334">
    <property type="term" value="P:nucleosome assembly"/>
    <property type="evidence" value="ECO:0007669"/>
    <property type="project" value="InterPro"/>
</dbReference>
<evidence type="ECO:0000313" key="15">
    <source>
        <dbReference type="EMBL" id="KAK6795742.1"/>
    </source>
</evidence>
<feature type="region of interest" description="Disordered" evidence="11">
    <location>
        <begin position="591"/>
        <end position="644"/>
    </location>
</feature>
<dbReference type="CDD" id="cd13999">
    <property type="entry name" value="STKc_MAP3K-like"/>
    <property type="match status" value="1"/>
</dbReference>
<feature type="binding site" evidence="10">
    <location>
        <position position="1311"/>
    </location>
    <ligand>
        <name>ATP</name>
        <dbReference type="ChEBI" id="CHEBI:30616"/>
    </ligand>
</feature>
<dbReference type="InterPro" id="IPR005818">
    <property type="entry name" value="Histone_H1/H5_H15"/>
</dbReference>
<dbReference type="PROSITE" id="PS00108">
    <property type="entry name" value="PROTEIN_KINASE_ST"/>
    <property type="match status" value="1"/>
</dbReference>
<evidence type="ECO:0000256" key="9">
    <source>
        <dbReference type="PROSITE-ProRule" id="PRU00277"/>
    </source>
</evidence>
<feature type="compositionally biased region" description="Basic and acidic residues" evidence="11">
    <location>
        <begin position="559"/>
        <end position="578"/>
    </location>
</feature>
<organism evidence="15 16">
    <name type="scientific">Solanum bulbocastanum</name>
    <name type="common">Wild potato</name>
    <dbReference type="NCBI Taxonomy" id="147425"/>
    <lineage>
        <taxon>Eukaryota</taxon>
        <taxon>Viridiplantae</taxon>
        <taxon>Streptophyta</taxon>
        <taxon>Embryophyta</taxon>
        <taxon>Tracheophyta</taxon>
        <taxon>Spermatophyta</taxon>
        <taxon>Magnoliopsida</taxon>
        <taxon>eudicotyledons</taxon>
        <taxon>Gunneridae</taxon>
        <taxon>Pentapetalae</taxon>
        <taxon>asterids</taxon>
        <taxon>lamiids</taxon>
        <taxon>Solanales</taxon>
        <taxon>Solanaceae</taxon>
        <taxon>Solanoideae</taxon>
        <taxon>Solaneae</taxon>
        <taxon>Solanum</taxon>
    </lineage>
</organism>
<feature type="domain" description="H15" evidence="14">
    <location>
        <begin position="42"/>
        <end position="111"/>
    </location>
</feature>
<dbReference type="InterPro" id="IPR051681">
    <property type="entry name" value="Ser/Thr_Kinases-Pseudokinases"/>
</dbReference>
<evidence type="ECO:0000259" key="12">
    <source>
        <dbReference type="PROSITE" id="PS50011"/>
    </source>
</evidence>
<evidence type="ECO:0000256" key="4">
    <source>
        <dbReference type="ARBA" id="ARBA00022741"/>
    </source>
</evidence>
<dbReference type="Proteomes" id="UP001371456">
    <property type="component" value="Unassembled WGS sequence"/>
</dbReference>
<feature type="compositionally biased region" description="Basic and acidic residues" evidence="11">
    <location>
        <begin position="1226"/>
        <end position="1242"/>
    </location>
</feature>
<feature type="compositionally biased region" description="Low complexity" evidence="11">
    <location>
        <begin position="591"/>
        <end position="606"/>
    </location>
</feature>
<comment type="catalytic activity">
    <reaction evidence="9">
        <text>[protein]-peptidylproline (omega=180) = [protein]-peptidylproline (omega=0)</text>
        <dbReference type="Rhea" id="RHEA:16237"/>
        <dbReference type="Rhea" id="RHEA-COMP:10747"/>
        <dbReference type="Rhea" id="RHEA-COMP:10748"/>
        <dbReference type="ChEBI" id="CHEBI:83833"/>
        <dbReference type="ChEBI" id="CHEBI:83834"/>
        <dbReference type="EC" id="5.2.1.8"/>
    </reaction>
</comment>
<feature type="compositionally biased region" description="Low complexity" evidence="11">
    <location>
        <begin position="155"/>
        <end position="175"/>
    </location>
</feature>
<dbReference type="Gene3D" id="3.30.200.20">
    <property type="entry name" value="Phosphorylase Kinase, domain 1"/>
    <property type="match status" value="1"/>
</dbReference>
<accession>A0AAN8U4Q3</accession>
<feature type="domain" description="PPIase FKBP-type" evidence="13">
    <location>
        <begin position="1760"/>
        <end position="1861"/>
    </location>
</feature>
<comment type="catalytic activity">
    <reaction evidence="7">
        <text>L-threonyl-[protein] + ATP = O-phospho-L-threonyl-[protein] + ADP + H(+)</text>
        <dbReference type="Rhea" id="RHEA:46608"/>
        <dbReference type="Rhea" id="RHEA-COMP:11060"/>
        <dbReference type="Rhea" id="RHEA-COMP:11605"/>
        <dbReference type="ChEBI" id="CHEBI:15378"/>
        <dbReference type="ChEBI" id="CHEBI:30013"/>
        <dbReference type="ChEBI" id="CHEBI:30616"/>
        <dbReference type="ChEBI" id="CHEBI:61977"/>
        <dbReference type="ChEBI" id="CHEBI:456216"/>
        <dbReference type="EC" id="2.7.11.1"/>
    </reaction>
</comment>
<dbReference type="InterPro" id="IPR017441">
    <property type="entry name" value="Protein_kinase_ATP_BS"/>
</dbReference>
<feature type="compositionally biased region" description="Basic and acidic residues" evidence="11">
    <location>
        <begin position="927"/>
        <end position="942"/>
    </location>
</feature>
<dbReference type="Gene3D" id="1.10.510.10">
    <property type="entry name" value="Transferase(Phosphotransferase) domain 1"/>
    <property type="match status" value="1"/>
</dbReference>
<dbReference type="GO" id="GO:0003677">
    <property type="term" value="F:DNA binding"/>
    <property type="evidence" value="ECO:0007669"/>
    <property type="project" value="InterPro"/>
</dbReference>
<comment type="caution">
    <text evidence="15">The sequence shown here is derived from an EMBL/GenBank/DDBJ whole genome shotgun (WGS) entry which is preliminary data.</text>
</comment>
<dbReference type="SMART" id="SM00526">
    <property type="entry name" value="H15"/>
    <property type="match status" value="1"/>
</dbReference>
<dbReference type="InterPro" id="IPR001245">
    <property type="entry name" value="Ser-Thr/Tyr_kinase_cat_dom"/>
</dbReference>
<dbReference type="PROSITE" id="PS50011">
    <property type="entry name" value="PROTEIN_KINASE_DOM"/>
    <property type="match status" value="1"/>
</dbReference>
<feature type="region of interest" description="Disordered" evidence="11">
    <location>
        <begin position="404"/>
        <end position="456"/>
    </location>
</feature>
<feature type="region of interest" description="Disordered" evidence="11">
    <location>
        <begin position="244"/>
        <end position="390"/>
    </location>
</feature>
<feature type="region of interest" description="Disordered" evidence="11">
    <location>
        <begin position="1629"/>
        <end position="1698"/>
    </location>
</feature>
<dbReference type="GO" id="GO:0004674">
    <property type="term" value="F:protein serine/threonine kinase activity"/>
    <property type="evidence" value="ECO:0007669"/>
    <property type="project" value="UniProtKB-KW"/>
</dbReference>
<evidence type="ECO:0000256" key="2">
    <source>
        <dbReference type="ARBA" id="ARBA00022527"/>
    </source>
</evidence>
<feature type="compositionally biased region" description="Low complexity" evidence="11">
    <location>
        <begin position="1642"/>
        <end position="1659"/>
    </location>
</feature>
<reference evidence="15 16" key="1">
    <citation type="submission" date="2024-02" db="EMBL/GenBank/DDBJ databases">
        <title>de novo genome assembly of Solanum bulbocastanum strain 11H21.</title>
        <authorList>
            <person name="Hosaka A.J."/>
        </authorList>
    </citation>
    <scope>NUCLEOTIDE SEQUENCE [LARGE SCALE GENOMIC DNA]</scope>
    <source>
        <tissue evidence="15">Young leaves</tissue>
    </source>
</reference>
<dbReference type="CDD" id="cd00073">
    <property type="entry name" value="H15"/>
    <property type="match status" value="1"/>
</dbReference>
<evidence type="ECO:0000256" key="7">
    <source>
        <dbReference type="ARBA" id="ARBA00047899"/>
    </source>
</evidence>
<dbReference type="EC" id="5.2.1.8" evidence="9"/>
<dbReference type="InterPro" id="IPR000719">
    <property type="entry name" value="Prot_kinase_dom"/>
</dbReference>
<dbReference type="Pfam" id="PF14381">
    <property type="entry name" value="EDR1_CTR1_ARMC3_pept"/>
    <property type="match status" value="1"/>
</dbReference>
<name>A0AAN8U4Q3_SOLBU</name>
<dbReference type="Pfam" id="PF00254">
    <property type="entry name" value="FKBP_C"/>
    <property type="match status" value="1"/>
</dbReference>
<keyword evidence="3" id="KW-0808">Transferase</keyword>
<dbReference type="SUPFAM" id="SSF54534">
    <property type="entry name" value="FKBP-like"/>
    <property type="match status" value="1"/>
</dbReference>
<evidence type="ECO:0000259" key="13">
    <source>
        <dbReference type="PROSITE" id="PS50059"/>
    </source>
</evidence>
<evidence type="ECO:0000256" key="5">
    <source>
        <dbReference type="ARBA" id="ARBA00022777"/>
    </source>
</evidence>
<evidence type="ECO:0000256" key="3">
    <source>
        <dbReference type="ARBA" id="ARBA00022679"/>
    </source>
</evidence>